<accession>A0A939LQH8</accession>
<dbReference type="GO" id="GO:0140359">
    <property type="term" value="F:ABC-type transporter activity"/>
    <property type="evidence" value="ECO:0007669"/>
    <property type="project" value="InterPro"/>
</dbReference>
<evidence type="ECO:0000313" key="8">
    <source>
        <dbReference type="Proteomes" id="UP000664209"/>
    </source>
</evidence>
<keyword evidence="4 5" id="KW-0472">Membrane</keyword>
<dbReference type="Proteomes" id="UP000664209">
    <property type="component" value="Unassembled WGS sequence"/>
</dbReference>
<evidence type="ECO:0000259" key="6">
    <source>
        <dbReference type="Pfam" id="PF01061"/>
    </source>
</evidence>
<name>A0A939LQH8_9CELL</name>
<dbReference type="InterPro" id="IPR052902">
    <property type="entry name" value="ABC-2_transporter"/>
</dbReference>
<feature type="transmembrane region" description="Helical" evidence="5">
    <location>
        <begin position="20"/>
        <end position="42"/>
    </location>
</feature>
<keyword evidence="8" id="KW-1185">Reference proteome</keyword>
<evidence type="ECO:0000313" key="7">
    <source>
        <dbReference type="EMBL" id="MBO1752143.1"/>
    </source>
</evidence>
<sequence>MHALTRLTIAEVRLFLRDPVSVFLGVLFPAALLLGLGAIPALREPADEFGGVPFVEAWAPAALALGLGIIALQQIPVVVATYRERGVLRRMSTTPVHPSAMLAAQLLVALGAAVVAGALVVASAWLVLDVPLPQRPLEFVASFVVGFGALLALGTLIAAVAPSLRLATGLATFTYVVAMFAGGVFLPQFLMPDALVRVSAYVPPGVQALLESWSGVAAAGGTAAGPPLMLQVGIMALLAVVVGGAAATLFRWE</sequence>
<evidence type="ECO:0000256" key="1">
    <source>
        <dbReference type="ARBA" id="ARBA00004141"/>
    </source>
</evidence>
<organism evidence="7 8">
    <name type="scientific">Actinotalea soli</name>
    <dbReference type="NCBI Taxonomy" id="2819234"/>
    <lineage>
        <taxon>Bacteria</taxon>
        <taxon>Bacillati</taxon>
        <taxon>Actinomycetota</taxon>
        <taxon>Actinomycetes</taxon>
        <taxon>Micrococcales</taxon>
        <taxon>Cellulomonadaceae</taxon>
        <taxon>Actinotalea</taxon>
    </lineage>
</organism>
<dbReference type="Pfam" id="PF01061">
    <property type="entry name" value="ABC2_membrane"/>
    <property type="match status" value="1"/>
</dbReference>
<dbReference type="GO" id="GO:0016020">
    <property type="term" value="C:membrane"/>
    <property type="evidence" value="ECO:0007669"/>
    <property type="project" value="UniProtKB-SubCell"/>
</dbReference>
<feature type="transmembrane region" description="Helical" evidence="5">
    <location>
        <begin position="173"/>
        <end position="191"/>
    </location>
</feature>
<comment type="subcellular location">
    <subcellularLocation>
        <location evidence="1">Membrane</location>
        <topology evidence="1">Multi-pass membrane protein</topology>
    </subcellularLocation>
</comment>
<keyword evidence="2 5" id="KW-0812">Transmembrane</keyword>
<evidence type="ECO:0000256" key="3">
    <source>
        <dbReference type="ARBA" id="ARBA00022989"/>
    </source>
</evidence>
<feature type="transmembrane region" description="Helical" evidence="5">
    <location>
        <begin position="139"/>
        <end position="161"/>
    </location>
</feature>
<evidence type="ECO:0000256" key="4">
    <source>
        <dbReference type="ARBA" id="ARBA00023136"/>
    </source>
</evidence>
<feature type="transmembrane region" description="Helical" evidence="5">
    <location>
        <begin position="228"/>
        <end position="250"/>
    </location>
</feature>
<keyword evidence="3 5" id="KW-1133">Transmembrane helix</keyword>
<gene>
    <name evidence="7" type="ORF">J4G33_10040</name>
</gene>
<feature type="transmembrane region" description="Helical" evidence="5">
    <location>
        <begin position="102"/>
        <end position="127"/>
    </location>
</feature>
<dbReference type="EMBL" id="JAGEMK010000004">
    <property type="protein sequence ID" value="MBO1752143.1"/>
    <property type="molecule type" value="Genomic_DNA"/>
</dbReference>
<dbReference type="PANTHER" id="PTHR43027">
    <property type="entry name" value="DOXORUBICIN RESISTANCE ABC TRANSPORTER PERMEASE PROTEIN DRRC-RELATED"/>
    <property type="match status" value="1"/>
</dbReference>
<dbReference type="InterPro" id="IPR013525">
    <property type="entry name" value="ABC2_TM"/>
</dbReference>
<evidence type="ECO:0000256" key="2">
    <source>
        <dbReference type="ARBA" id="ARBA00022692"/>
    </source>
</evidence>
<evidence type="ECO:0000256" key="5">
    <source>
        <dbReference type="SAM" id="Phobius"/>
    </source>
</evidence>
<proteinExistence type="predicted"/>
<protein>
    <submittedName>
        <fullName evidence="7">ABC transporter permease</fullName>
    </submittedName>
</protein>
<dbReference type="RefSeq" id="WP_208055827.1">
    <property type="nucleotide sequence ID" value="NZ_JAGEMK010000004.1"/>
</dbReference>
<comment type="caution">
    <text evidence="7">The sequence shown here is derived from an EMBL/GenBank/DDBJ whole genome shotgun (WGS) entry which is preliminary data.</text>
</comment>
<dbReference type="AlphaFoldDB" id="A0A939LQH8"/>
<dbReference type="PANTHER" id="PTHR43027:SF2">
    <property type="entry name" value="TRANSPORT PERMEASE PROTEIN"/>
    <property type="match status" value="1"/>
</dbReference>
<reference evidence="7" key="1">
    <citation type="submission" date="2021-03" db="EMBL/GenBank/DDBJ databases">
        <title>Actinotalea soli sp. nov., isolated from soil.</title>
        <authorList>
            <person name="Ping W."/>
            <person name="Zhang J."/>
        </authorList>
    </citation>
    <scope>NUCLEOTIDE SEQUENCE</scope>
    <source>
        <strain evidence="7">BY-33</strain>
    </source>
</reference>
<feature type="domain" description="ABC-2 type transporter transmembrane" evidence="6">
    <location>
        <begin position="5"/>
        <end position="198"/>
    </location>
</feature>
<feature type="transmembrane region" description="Helical" evidence="5">
    <location>
        <begin position="62"/>
        <end position="82"/>
    </location>
</feature>